<name>A0AC35FTQ4_9BILA</name>
<proteinExistence type="predicted"/>
<dbReference type="WBParaSite" id="PS1159_v2.g20882.t1">
    <property type="protein sequence ID" value="PS1159_v2.g20882.t1"/>
    <property type="gene ID" value="PS1159_v2.g20882"/>
</dbReference>
<sequence>MISFLIIFGLILNSSFTGATSLSTNCINGQCTTCIDGRCTVTHSEQQTGPIQNYNQQQSQQSFVSNTDTGTSSMSTTCINGKCTVIRNGQQIS</sequence>
<reference evidence="2" key="1">
    <citation type="submission" date="2022-11" db="UniProtKB">
        <authorList>
            <consortium name="WormBaseParasite"/>
        </authorList>
    </citation>
    <scope>IDENTIFICATION</scope>
</reference>
<protein>
    <submittedName>
        <fullName evidence="2">Secreted protein</fullName>
    </submittedName>
</protein>
<dbReference type="Proteomes" id="UP000887580">
    <property type="component" value="Unplaced"/>
</dbReference>
<evidence type="ECO:0000313" key="1">
    <source>
        <dbReference type="Proteomes" id="UP000887580"/>
    </source>
</evidence>
<accession>A0AC35FTQ4</accession>
<evidence type="ECO:0000313" key="2">
    <source>
        <dbReference type="WBParaSite" id="PS1159_v2.g20882.t1"/>
    </source>
</evidence>
<organism evidence="1 2">
    <name type="scientific">Panagrolaimus sp. PS1159</name>
    <dbReference type="NCBI Taxonomy" id="55785"/>
    <lineage>
        <taxon>Eukaryota</taxon>
        <taxon>Metazoa</taxon>
        <taxon>Ecdysozoa</taxon>
        <taxon>Nematoda</taxon>
        <taxon>Chromadorea</taxon>
        <taxon>Rhabditida</taxon>
        <taxon>Tylenchina</taxon>
        <taxon>Panagrolaimomorpha</taxon>
        <taxon>Panagrolaimoidea</taxon>
        <taxon>Panagrolaimidae</taxon>
        <taxon>Panagrolaimus</taxon>
    </lineage>
</organism>